<feature type="domain" description="DUF7223" evidence="4">
    <location>
        <begin position="327"/>
        <end position="475"/>
    </location>
</feature>
<dbReference type="Proteomes" id="UP001321760">
    <property type="component" value="Unassembled WGS sequence"/>
</dbReference>
<accession>A0AAV9GCR7</accession>
<dbReference type="Pfam" id="PF22974">
    <property type="entry name" value="DUF7029"/>
    <property type="match status" value="1"/>
</dbReference>
<proteinExistence type="predicted"/>
<evidence type="ECO:0000313" key="6">
    <source>
        <dbReference type="Proteomes" id="UP001321760"/>
    </source>
</evidence>
<evidence type="ECO:0000256" key="1">
    <source>
        <dbReference type="SAM" id="MobiDB-lite"/>
    </source>
</evidence>
<sequence length="1068" mass="117143">MLPNILTCLLLFPSLTVAGSKTVLRPFSRHGKPRPFKPGHGAPHFEPDPYGGNGTSGGPLTEEELVLRDHEQLLWGSPNDTAVSLASVRITPFPGQRIIDMERFIDGISEATCSEDMILRFSQRQAFVMAQTQWNWVNLGANRAFVLVSDPALCSSGISRDPWLVSHIAFDPAALVIRLDAVKKMWSEVTYEYELNFGAALTRPTPNKRALLDFAYDGAYEIPLTTPFPTDLFAFTAGDSGAANFKFDVKCQQCGIFGKLAISGYAAGNYLTGVKQVDFSVRPFGVRADLNLELFFSGQYQPGMYGLPDIKAVQPLLDKSLLALLPAGWLIDGLVDLGPAIRIEAGVELESLSGTARLGAGLTATVPEDSVARLALKSEDVLQVDGWIPDIEVKPISLEAQVTAIVKLYTQIVPSFDCVIFGQHGFRAGLPLKLPKMEVNITTGSDPNGFCPGDPRPTGIRVQGTLGVEFSAAVAERMAPGVSQLSGKAKENVRLFEPAVKEQIHLDKELLTLPLASRGLVPRIELGKGEITVAEKKIFDKPVRSFDPWCRSWGEPCLFVPEESDQAWYDIEIDSAEDAFTAQPPVTPRRTLFPRRESPKFVCKGQPTPYASKPYPGPKLVKDSGKAGGSNVPILLPSIKCDATKCPADDWNIKLKEDPDVVDIPLDNPKKTIWSMEHIYELNWLSRFWQSLNTTEGVTCSALTGAPPGISIGHKGGFAEEMQLAVGNLATYLDTMVLLPKRENLLKHQMFAIKELDRSLTVSTTSTQRRACSIGRIVSVCKMMDELPTQKRLKNTLSNLDKVFKTMQPSAATGLEPLTGGKTYLKAHQEWFTQMYNNGIEWTRERLNEYASSTVKRGLDGLDPKTAEAIESIAKARSEAEWKEFCPNSFKYPGYTPDPSTSSDPSTPSEPPNSSQPPTPSEPPTTPSEPPTSNPNNAFVPPFTTPVSGLTSTWDLVLYDYPFLNTGTDPIEEDKLLKYDGKATANTRCIEVGEFTSILSGVTYLNQRALFEWTRGEGDSCCLVVFREAGCKAAGERREFCPGGTDYRMPFDAWSVMVYGCKGFRVGA</sequence>
<feature type="region of interest" description="Disordered" evidence="1">
    <location>
        <begin position="893"/>
        <end position="942"/>
    </location>
</feature>
<organism evidence="5 6">
    <name type="scientific">Podospora aff. communis PSN243</name>
    <dbReference type="NCBI Taxonomy" id="3040156"/>
    <lineage>
        <taxon>Eukaryota</taxon>
        <taxon>Fungi</taxon>
        <taxon>Dikarya</taxon>
        <taxon>Ascomycota</taxon>
        <taxon>Pezizomycotina</taxon>
        <taxon>Sordariomycetes</taxon>
        <taxon>Sordariomycetidae</taxon>
        <taxon>Sordariales</taxon>
        <taxon>Podosporaceae</taxon>
        <taxon>Podospora</taxon>
    </lineage>
</organism>
<feature type="chain" id="PRO_5043384411" evidence="2">
    <location>
        <begin position="19"/>
        <end position="1068"/>
    </location>
</feature>
<evidence type="ECO:0000256" key="2">
    <source>
        <dbReference type="SAM" id="SignalP"/>
    </source>
</evidence>
<protein>
    <submittedName>
        <fullName evidence="5">Uncharacterized protein</fullName>
    </submittedName>
</protein>
<dbReference type="AlphaFoldDB" id="A0AAV9GCR7"/>
<evidence type="ECO:0000259" key="4">
    <source>
        <dbReference type="Pfam" id="PF23865"/>
    </source>
</evidence>
<dbReference type="Pfam" id="PF23865">
    <property type="entry name" value="DUF7223"/>
    <property type="match status" value="1"/>
</dbReference>
<dbReference type="InterPro" id="IPR054293">
    <property type="entry name" value="DUF7029"/>
</dbReference>
<feature type="compositionally biased region" description="Basic residues" evidence="1">
    <location>
        <begin position="28"/>
        <end position="37"/>
    </location>
</feature>
<evidence type="ECO:0000313" key="5">
    <source>
        <dbReference type="EMBL" id="KAK4445695.1"/>
    </source>
</evidence>
<reference evidence="5" key="1">
    <citation type="journal article" date="2023" name="Mol. Phylogenet. Evol.">
        <title>Genome-scale phylogeny and comparative genomics of the fungal order Sordariales.</title>
        <authorList>
            <person name="Hensen N."/>
            <person name="Bonometti L."/>
            <person name="Westerberg I."/>
            <person name="Brannstrom I.O."/>
            <person name="Guillou S."/>
            <person name="Cros-Aarteil S."/>
            <person name="Calhoun S."/>
            <person name="Haridas S."/>
            <person name="Kuo A."/>
            <person name="Mondo S."/>
            <person name="Pangilinan J."/>
            <person name="Riley R."/>
            <person name="LaButti K."/>
            <person name="Andreopoulos B."/>
            <person name="Lipzen A."/>
            <person name="Chen C."/>
            <person name="Yan M."/>
            <person name="Daum C."/>
            <person name="Ng V."/>
            <person name="Clum A."/>
            <person name="Steindorff A."/>
            <person name="Ohm R.A."/>
            <person name="Martin F."/>
            <person name="Silar P."/>
            <person name="Natvig D.O."/>
            <person name="Lalanne C."/>
            <person name="Gautier V."/>
            <person name="Ament-Velasquez S.L."/>
            <person name="Kruys A."/>
            <person name="Hutchinson M.I."/>
            <person name="Powell A.J."/>
            <person name="Barry K."/>
            <person name="Miller A.N."/>
            <person name="Grigoriev I.V."/>
            <person name="Debuchy R."/>
            <person name="Gladieux P."/>
            <person name="Hiltunen Thoren M."/>
            <person name="Johannesson H."/>
        </authorList>
    </citation>
    <scope>NUCLEOTIDE SEQUENCE</scope>
    <source>
        <strain evidence="5">PSN243</strain>
    </source>
</reference>
<feature type="compositionally biased region" description="Pro residues" evidence="1">
    <location>
        <begin position="908"/>
        <end position="933"/>
    </location>
</feature>
<name>A0AAV9GCR7_9PEZI</name>
<reference evidence="5" key="2">
    <citation type="submission" date="2023-05" db="EMBL/GenBank/DDBJ databases">
        <authorList>
            <consortium name="Lawrence Berkeley National Laboratory"/>
            <person name="Steindorff A."/>
            <person name="Hensen N."/>
            <person name="Bonometti L."/>
            <person name="Westerberg I."/>
            <person name="Brannstrom I.O."/>
            <person name="Guillou S."/>
            <person name="Cros-Aarteil S."/>
            <person name="Calhoun S."/>
            <person name="Haridas S."/>
            <person name="Kuo A."/>
            <person name="Mondo S."/>
            <person name="Pangilinan J."/>
            <person name="Riley R."/>
            <person name="Labutti K."/>
            <person name="Andreopoulos B."/>
            <person name="Lipzen A."/>
            <person name="Chen C."/>
            <person name="Yanf M."/>
            <person name="Daum C."/>
            <person name="Ng V."/>
            <person name="Clum A."/>
            <person name="Ohm R."/>
            <person name="Martin F."/>
            <person name="Silar P."/>
            <person name="Natvig D."/>
            <person name="Lalanne C."/>
            <person name="Gautier V."/>
            <person name="Ament-Velasquez S.L."/>
            <person name="Kruys A."/>
            <person name="Hutchinson M.I."/>
            <person name="Powell A.J."/>
            <person name="Barry K."/>
            <person name="Miller A.N."/>
            <person name="Grigoriev I.V."/>
            <person name="Debuchy R."/>
            <person name="Gladieux P."/>
            <person name="Thoren M.H."/>
            <person name="Johannesson H."/>
        </authorList>
    </citation>
    <scope>NUCLEOTIDE SEQUENCE</scope>
    <source>
        <strain evidence="5">PSN243</strain>
    </source>
</reference>
<gene>
    <name evidence="5" type="ORF">QBC34DRAFT_471872</name>
</gene>
<feature type="region of interest" description="Disordered" evidence="1">
    <location>
        <begin position="28"/>
        <end position="60"/>
    </location>
</feature>
<keyword evidence="2" id="KW-0732">Signal</keyword>
<feature type="domain" description="DUF7029" evidence="3">
    <location>
        <begin position="96"/>
        <end position="193"/>
    </location>
</feature>
<dbReference type="InterPro" id="IPR055647">
    <property type="entry name" value="DUF7223"/>
</dbReference>
<feature type="compositionally biased region" description="Low complexity" evidence="1">
    <location>
        <begin position="897"/>
        <end position="907"/>
    </location>
</feature>
<comment type="caution">
    <text evidence="5">The sequence shown here is derived from an EMBL/GenBank/DDBJ whole genome shotgun (WGS) entry which is preliminary data.</text>
</comment>
<feature type="signal peptide" evidence="2">
    <location>
        <begin position="1"/>
        <end position="18"/>
    </location>
</feature>
<evidence type="ECO:0000259" key="3">
    <source>
        <dbReference type="Pfam" id="PF22974"/>
    </source>
</evidence>
<dbReference type="EMBL" id="MU865963">
    <property type="protein sequence ID" value="KAK4445695.1"/>
    <property type="molecule type" value="Genomic_DNA"/>
</dbReference>
<keyword evidence="6" id="KW-1185">Reference proteome</keyword>